<dbReference type="Pfam" id="PF01522">
    <property type="entry name" value="Polysacc_deac_1"/>
    <property type="match status" value="1"/>
</dbReference>
<sequence>MTPELYLNPGQWLLKQSHPSNSPVILKSLADLNGRAEHASVCLTFDDGPDPAFSPRILDILAEHKARASFFVVGEFAEQHPQLVERMLQEGHTVGNHTFHHYHPWTVLPGTAREEVTRTSRSLQQIIGFAPRWFRPPHGRLRRAMLKQVAAEGMKTVLWTRSMIDWGPLGTDEGIAERMAEIRQGEVILMHDGERQHNKPGITARQLPALLERLQRRGIHTLTLDEAAG</sequence>
<dbReference type="GO" id="GO:0005975">
    <property type="term" value="P:carbohydrate metabolic process"/>
    <property type="evidence" value="ECO:0007669"/>
    <property type="project" value="InterPro"/>
</dbReference>
<dbReference type="PROSITE" id="PS51677">
    <property type="entry name" value="NODB"/>
    <property type="match status" value="1"/>
</dbReference>
<evidence type="ECO:0000313" key="2">
    <source>
        <dbReference type="EMBL" id="MBE8715893.1"/>
    </source>
</evidence>
<evidence type="ECO:0000259" key="1">
    <source>
        <dbReference type="PROSITE" id="PS51677"/>
    </source>
</evidence>
<dbReference type="CDD" id="cd10959">
    <property type="entry name" value="CE4_NodB_like_3"/>
    <property type="match status" value="1"/>
</dbReference>
<dbReference type="InterPro" id="IPR002509">
    <property type="entry name" value="NODB_dom"/>
</dbReference>
<comment type="caution">
    <text evidence="2">The sequence shown here is derived from an EMBL/GenBank/DDBJ whole genome shotgun (WGS) entry which is preliminary data.</text>
</comment>
<dbReference type="RefSeq" id="WP_193906585.1">
    <property type="nucleotide sequence ID" value="NZ_PRDL01000001.1"/>
</dbReference>
<evidence type="ECO:0000313" key="3">
    <source>
        <dbReference type="Proteomes" id="UP000652567"/>
    </source>
</evidence>
<name>A0A928V164_9GAMM</name>
<gene>
    <name evidence="2" type="ORF">C4F51_01655</name>
</gene>
<dbReference type="EMBL" id="PRDL01000001">
    <property type="protein sequence ID" value="MBE8715893.1"/>
    <property type="molecule type" value="Genomic_DNA"/>
</dbReference>
<dbReference type="SUPFAM" id="SSF88713">
    <property type="entry name" value="Glycoside hydrolase/deacetylase"/>
    <property type="match status" value="1"/>
</dbReference>
<dbReference type="PANTHER" id="PTHR10587">
    <property type="entry name" value="GLYCOSYL TRANSFERASE-RELATED"/>
    <property type="match status" value="1"/>
</dbReference>
<dbReference type="GO" id="GO:0016810">
    <property type="term" value="F:hydrolase activity, acting on carbon-nitrogen (but not peptide) bonds"/>
    <property type="evidence" value="ECO:0007669"/>
    <property type="project" value="InterPro"/>
</dbReference>
<reference evidence="2" key="1">
    <citation type="submission" date="2018-07" db="EMBL/GenBank/DDBJ databases">
        <title>Genome assembly of strain Ka43.</title>
        <authorList>
            <person name="Kukolya J."/>
            <person name="Nagy I."/>
            <person name="Horvath B."/>
            <person name="Toth A."/>
        </authorList>
    </citation>
    <scope>NUCLEOTIDE SEQUENCE</scope>
    <source>
        <strain evidence="2">KB43</strain>
    </source>
</reference>
<dbReference type="PANTHER" id="PTHR10587:SF137">
    <property type="entry name" value="4-DEOXY-4-FORMAMIDO-L-ARABINOSE-PHOSPHOUNDECAPRENOL DEFORMYLASE ARND-RELATED"/>
    <property type="match status" value="1"/>
</dbReference>
<dbReference type="Gene3D" id="3.20.20.370">
    <property type="entry name" value="Glycoside hydrolase/deacetylase"/>
    <property type="match status" value="1"/>
</dbReference>
<protein>
    <submittedName>
        <fullName evidence="2">Polysaccharide deacetylase family protein</fullName>
    </submittedName>
</protein>
<dbReference type="Proteomes" id="UP000652567">
    <property type="component" value="Unassembled WGS sequence"/>
</dbReference>
<feature type="domain" description="NodB homology" evidence="1">
    <location>
        <begin position="39"/>
        <end position="222"/>
    </location>
</feature>
<dbReference type="InterPro" id="IPR011330">
    <property type="entry name" value="Glyco_hydro/deAcase_b/a-brl"/>
</dbReference>
<dbReference type="AlphaFoldDB" id="A0A928V164"/>
<proteinExistence type="predicted"/>
<accession>A0A928V164</accession>
<keyword evidence="3" id="KW-1185">Reference proteome</keyword>
<organism evidence="2 3">
    <name type="scientific">Cellvibrio polysaccharolyticus</name>
    <dbReference type="NCBI Taxonomy" id="2082724"/>
    <lineage>
        <taxon>Bacteria</taxon>
        <taxon>Pseudomonadati</taxon>
        <taxon>Pseudomonadota</taxon>
        <taxon>Gammaproteobacteria</taxon>
        <taxon>Cellvibrionales</taxon>
        <taxon>Cellvibrionaceae</taxon>
        <taxon>Cellvibrio</taxon>
    </lineage>
</organism>
<dbReference type="InterPro" id="IPR050248">
    <property type="entry name" value="Polysacc_deacetylase_ArnD"/>
</dbReference>